<gene>
    <name evidence="2" type="ORF">C7M84_008046</name>
</gene>
<name>A0A423TAP1_PENVA</name>
<keyword evidence="3" id="KW-1185">Reference proteome</keyword>
<feature type="compositionally biased region" description="Pro residues" evidence="1">
    <location>
        <begin position="174"/>
        <end position="204"/>
    </location>
</feature>
<dbReference type="AlphaFoldDB" id="A0A423TAP1"/>
<feature type="region of interest" description="Disordered" evidence="1">
    <location>
        <begin position="272"/>
        <end position="291"/>
    </location>
</feature>
<feature type="region of interest" description="Disordered" evidence="1">
    <location>
        <begin position="169"/>
        <end position="204"/>
    </location>
</feature>
<sequence length="437" mass="46893">MNKLGDRSGDSVIRFCFLVSSFPIPPFSPSVSINLPTHSLLSFHFLFSFLAPFPSSFLPSSDFPALPFTPPPKSYSFPPFTPGVLFFPYPLPPLHLRGPLPIISKVLLFPSPLPPPQSYPSLPSPPLHSGSYSFPRPFPSTSGGPTLPLALPLTHPSLPLPPPLHLHSGSYSSLPPPSALPSNPPLPPLHLPPPGSYSSPRPPFPTHLLSSSSPLLFLRDGVGIVSLQFPQSHYRRKGSGVPGCIHDSLPLIFSHLLLSASSSPLPSTPSYNFLSSSSPSPTSTPSPSPSPLPSLSLLPLSPILLQLPSLHSTLHLISYPPYLVPLSPPFLPPLFPSQLPSLHSTPPSILISYPPYPSSPLPSPPFFPLLPIPLSHALPSDHIAERIYHVAVSPSGDSPRVPSRPPPLPPPPRFPGSRCLGRPFLSAITLLTFRHVR</sequence>
<feature type="compositionally biased region" description="Pro residues" evidence="1">
    <location>
        <begin position="402"/>
        <end position="414"/>
    </location>
</feature>
<comment type="caution">
    <text evidence="2">The sequence shown here is derived from an EMBL/GenBank/DDBJ whole genome shotgun (WGS) entry which is preliminary data.</text>
</comment>
<feature type="compositionally biased region" description="Low complexity" evidence="1">
    <location>
        <begin position="272"/>
        <end position="281"/>
    </location>
</feature>
<proteinExistence type="predicted"/>
<accession>A0A423TAP1</accession>
<feature type="region of interest" description="Disordered" evidence="1">
    <location>
        <begin position="394"/>
        <end position="414"/>
    </location>
</feature>
<dbReference type="Proteomes" id="UP000283509">
    <property type="component" value="Unassembled WGS sequence"/>
</dbReference>
<reference evidence="2 3" key="2">
    <citation type="submission" date="2019-01" db="EMBL/GenBank/DDBJ databases">
        <title>The decoding of complex shrimp genome reveals the adaptation for benthos swimmer, frequently molting mechanism and breeding impact on genome.</title>
        <authorList>
            <person name="Sun Y."/>
            <person name="Gao Y."/>
            <person name="Yu Y."/>
        </authorList>
    </citation>
    <scope>NUCLEOTIDE SEQUENCE [LARGE SCALE GENOMIC DNA]</scope>
    <source>
        <tissue evidence="2">Muscle</tissue>
    </source>
</reference>
<evidence type="ECO:0000313" key="3">
    <source>
        <dbReference type="Proteomes" id="UP000283509"/>
    </source>
</evidence>
<feature type="compositionally biased region" description="Pro residues" evidence="1">
    <location>
        <begin position="282"/>
        <end position="291"/>
    </location>
</feature>
<organism evidence="2 3">
    <name type="scientific">Penaeus vannamei</name>
    <name type="common">Whiteleg shrimp</name>
    <name type="synonym">Litopenaeus vannamei</name>
    <dbReference type="NCBI Taxonomy" id="6689"/>
    <lineage>
        <taxon>Eukaryota</taxon>
        <taxon>Metazoa</taxon>
        <taxon>Ecdysozoa</taxon>
        <taxon>Arthropoda</taxon>
        <taxon>Crustacea</taxon>
        <taxon>Multicrustacea</taxon>
        <taxon>Malacostraca</taxon>
        <taxon>Eumalacostraca</taxon>
        <taxon>Eucarida</taxon>
        <taxon>Decapoda</taxon>
        <taxon>Dendrobranchiata</taxon>
        <taxon>Penaeoidea</taxon>
        <taxon>Penaeidae</taxon>
        <taxon>Penaeus</taxon>
    </lineage>
</organism>
<protein>
    <submittedName>
        <fullName evidence="2">Uncharacterized protein</fullName>
    </submittedName>
</protein>
<dbReference type="EMBL" id="QCYY01002023">
    <property type="protein sequence ID" value="ROT73508.1"/>
    <property type="molecule type" value="Genomic_DNA"/>
</dbReference>
<reference evidence="2 3" key="1">
    <citation type="submission" date="2018-04" db="EMBL/GenBank/DDBJ databases">
        <authorList>
            <person name="Zhang X."/>
            <person name="Yuan J."/>
            <person name="Li F."/>
            <person name="Xiang J."/>
        </authorList>
    </citation>
    <scope>NUCLEOTIDE SEQUENCE [LARGE SCALE GENOMIC DNA]</scope>
    <source>
        <tissue evidence="2">Muscle</tissue>
    </source>
</reference>
<evidence type="ECO:0000256" key="1">
    <source>
        <dbReference type="SAM" id="MobiDB-lite"/>
    </source>
</evidence>
<evidence type="ECO:0000313" key="2">
    <source>
        <dbReference type="EMBL" id="ROT73508.1"/>
    </source>
</evidence>